<evidence type="ECO:0008006" key="3">
    <source>
        <dbReference type="Google" id="ProtNLM"/>
    </source>
</evidence>
<protein>
    <recommendedName>
        <fullName evidence="3">SnoaL-like domain-containing protein</fullName>
    </recommendedName>
</protein>
<evidence type="ECO:0000313" key="1">
    <source>
        <dbReference type="EMBL" id="ORX99968.1"/>
    </source>
</evidence>
<reference evidence="1 2" key="1">
    <citation type="submission" date="2016-07" db="EMBL/GenBank/DDBJ databases">
        <title>Pervasive Adenine N6-methylation of Active Genes in Fungi.</title>
        <authorList>
            <consortium name="DOE Joint Genome Institute"/>
            <person name="Mondo S.J."/>
            <person name="Dannebaum R.O."/>
            <person name="Kuo R.C."/>
            <person name="Labutti K."/>
            <person name="Haridas S."/>
            <person name="Kuo A."/>
            <person name="Salamov A."/>
            <person name="Ahrendt S.R."/>
            <person name="Lipzen A."/>
            <person name="Sullivan W."/>
            <person name="Andreopoulos W.B."/>
            <person name="Clum A."/>
            <person name="Lindquist E."/>
            <person name="Daum C."/>
            <person name="Ramamoorthy G.K."/>
            <person name="Gryganskyi A."/>
            <person name="Culley D."/>
            <person name="Magnuson J.K."/>
            <person name="James T.Y."/>
            <person name="O'Malley M.A."/>
            <person name="Stajich J.E."/>
            <person name="Spatafora J.W."/>
            <person name="Visel A."/>
            <person name="Grigoriev I.V."/>
        </authorList>
    </citation>
    <scope>NUCLEOTIDE SEQUENCE [LARGE SCALE GENOMIC DNA]</scope>
    <source>
        <strain evidence="1 2">CBS 115471</strain>
    </source>
</reference>
<evidence type="ECO:0000313" key="2">
    <source>
        <dbReference type="Proteomes" id="UP000193144"/>
    </source>
</evidence>
<dbReference type="PANTHER" id="PTHR39598">
    <property type="entry name" value="AUSTINOL SYNTHESIS PROTEIN F-RELATED"/>
    <property type="match status" value="1"/>
</dbReference>
<dbReference type="SUPFAM" id="SSF54427">
    <property type="entry name" value="NTF2-like"/>
    <property type="match status" value="1"/>
</dbReference>
<dbReference type="InterPro" id="IPR032710">
    <property type="entry name" value="NTF2-like_dom_sf"/>
</dbReference>
<sequence length="142" mass="16264">MPAPAEAQAATLERFIKAWGKWTPQFLEEWSEDLTFSTLPFSYGKPTRTRAQVQERYLLLIATPTNFQLKIHNVAHDASQGKAAIYAFTKADTAFGPYENEQAVFISFDESGQKVNKIEEMNDTAFRKEWDPKCLRTIRKNA</sequence>
<name>A0A1Y1YPS0_9PLEO</name>
<dbReference type="AlphaFoldDB" id="A0A1Y1YPS0"/>
<organism evidence="1 2">
    <name type="scientific">Clohesyomyces aquaticus</name>
    <dbReference type="NCBI Taxonomy" id="1231657"/>
    <lineage>
        <taxon>Eukaryota</taxon>
        <taxon>Fungi</taxon>
        <taxon>Dikarya</taxon>
        <taxon>Ascomycota</taxon>
        <taxon>Pezizomycotina</taxon>
        <taxon>Dothideomycetes</taxon>
        <taxon>Pleosporomycetidae</taxon>
        <taxon>Pleosporales</taxon>
        <taxon>Lindgomycetaceae</taxon>
        <taxon>Clohesyomyces</taxon>
    </lineage>
</organism>
<dbReference type="InterPro" id="IPR050977">
    <property type="entry name" value="Fungal_Meroterpenoid_Isomerase"/>
</dbReference>
<dbReference type="PANTHER" id="PTHR39598:SF1">
    <property type="entry name" value="AUSTINOID BIOSYNTHESIS CLUSTERS PROTEIN F-RELATED"/>
    <property type="match status" value="1"/>
</dbReference>
<comment type="caution">
    <text evidence="1">The sequence shown here is derived from an EMBL/GenBank/DDBJ whole genome shotgun (WGS) entry which is preliminary data.</text>
</comment>
<proteinExistence type="predicted"/>
<gene>
    <name evidence="1" type="ORF">BCR34DRAFT_606450</name>
</gene>
<dbReference type="Proteomes" id="UP000193144">
    <property type="component" value="Unassembled WGS sequence"/>
</dbReference>
<accession>A0A1Y1YPS0</accession>
<dbReference type="OrthoDB" id="3758478at2759"/>
<keyword evidence="2" id="KW-1185">Reference proteome</keyword>
<dbReference type="EMBL" id="MCFA01000190">
    <property type="protein sequence ID" value="ORX99968.1"/>
    <property type="molecule type" value="Genomic_DNA"/>
</dbReference>